<dbReference type="CDD" id="cd00609">
    <property type="entry name" value="AAT_like"/>
    <property type="match status" value="1"/>
</dbReference>
<evidence type="ECO:0000313" key="7">
    <source>
        <dbReference type="EMBL" id="PIE33020.1"/>
    </source>
</evidence>
<dbReference type="PANTHER" id="PTHR46383">
    <property type="entry name" value="ASPARTATE AMINOTRANSFERASE"/>
    <property type="match status" value="1"/>
</dbReference>
<dbReference type="EMBL" id="PDSK01000104">
    <property type="protein sequence ID" value="PIE33020.1"/>
    <property type="molecule type" value="Genomic_DNA"/>
</dbReference>
<evidence type="ECO:0000313" key="8">
    <source>
        <dbReference type="Proteomes" id="UP000230821"/>
    </source>
</evidence>
<protein>
    <submittedName>
        <fullName evidence="7">Aspartate aminotransferase</fullName>
    </submittedName>
</protein>
<comment type="cofactor">
    <cofactor evidence="1">
        <name>pyridoxal 5'-phosphate</name>
        <dbReference type="ChEBI" id="CHEBI:597326"/>
    </cofactor>
</comment>
<dbReference type="GO" id="GO:0008483">
    <property type="term" value="F:transaminase activity"/>
    <property type="evidence" value="ECO:0007669"/>
    <property type="project" value="UniProtKB-KW"/>
</dbReference>
<evidence type="ECO:0000259" key="6">
    <source>
        <dbReference type="Pfam" id="PF00155"/>
    </source>
</evidence>
<keyword evidence="4 7" id="KW-0808">Transferase</keyword>
<dbReference type="Proteomes" id="UP000230821">
    <property type="component" value="Unassembled WGS sequence"/>
</dbReference>
<evidence type="ECO:0000256" key="5">
    <source>
        <dbReference type="ARBA" id="ARBA00022898"/>
    </source>
</evidence>
<dbReference type="GO" id="GO:0030170">
    <property type="term" value="F:pyridoxal phosphate binding"/>
    <property type="evidence" value="ECO:0007669"/>
    <property type="project" value="InterPro"/>
</dbReference>
<dbReference type="SUPFAM" id="SSF53383">
    <property type="entry name" value="PLP-dependent transferases"/>
    <property type="match status" value="1"/>
</dbReference>
<evidence type="ECO:0000256" key="3">
    <source>
        <dbReference type="ARBA" id="ARBA00022576"/>
    </source>
</evidence>
<proteinExistence type="inferred from homology"/>
<evidence type="ECO:0000256" key="2">
    <source>
        <dbReference type="ARBA" id="ARBA00007441"/>
    </source>
</evidence>
<comment type="similarity">
    <text evidence="2">Belongs to the class-I pyridoxal-phosphate-dependent aminotransferase family.</text>
</comment>
<sequence length="395" mass="43432">MKAYADRMSRLGTETAFEVLAEVNKLRATGKDVVSFCIGEPDFDTPQYIIDAAKQALDKGYTHYGPSAGLLELREVCANYLNTTRTGVQYTSDEIVVTPGGKPIMFYTILALVNAGDEVIYPNPGFPIYESMINFVGATPVPLPLLEEKGFVFDVQALEAAISDKTKLLIINSPQNPCGGVISHDDLAKVADIANKHDLWILSDEIYSRILYEGEFESITQFKGLKERTILLDGHSKTYAMTGWRLGYGAMNKELADILGRLMTNSNSCTSSFIQMAGKHAYLGPQDDTEHMVAQFKARRDLIVDGLNEIPGISCLRPKGAFYVFPNVTDACRKNGFKDATALQEHLLYSAGVATLARTFFGSKNAGEDQEYIRLSYATSEAAIKEGLARIKKAL</sequence>
<dbReference type="Gene3D" id="3.40.640.10">
    <property type="entry name" value="Type I PLP-dependent aspartate aminotransferase-like (Major domain)"/>
    <property type="match status" value="1"/>
</dbReference>
<dbReference type="AlphaFoldDB" id="A0A2G6KCC4"/>
<keyword evidence="5" id="KW-0663">Pyridoxal phosphate</keyword>
<evidence type="ECO:0000256" key="4">
    <source>
        <dbReference type="ARBA" id="ARBA00022679"/>
    </source>
</evidence>
<dbReference type="InterPro" id="IPR015421">
    <property type="entry name" value="PyrdxlP-dep_Trfase_major"/>
</dbReference>
<name>A0A2G6KCC4_9BACT</name>
<dbReference type="Pfam" id="PF00155">
    <property type="entry name" value="Aminotran_1_2"/>
    <property type="match status" value="1"/>
</dbReference>
<evidence type="ECO:0000256" key="1">
    <source>
        <dbReference type="ARBA" id="ARBA00001933"/>
    </source>
</evidence>
<keyword evidence="3 7" id="KW-0032">Aminotransferase</keyword>
<feature type="domain" description="Aminotransferase class I/classII large" evidence="6">
    <location>
        <begin position="31"/>
        <end position="391"/>
    </location>
</feature>
<dbReference type="PANTHER" id="PTHR46383:SF1">
    <property type="entry name" value="ASPARTATE AMINOTRANSFERASE"/>
    <property type="match status" value="1"/>
</dbReference>
<dbReference type="InterPro" id="IPR015422">
    <property type="entry name" value="PyrdxlP-dep_Trfase_small"/>
</dbReference>
<comment type="caution">
    <text evidence="7">The sequence shown here is derived from an EMBL/GenBank/DDBJ whole genome shotgun (WGS) entry which is preliminary data.</text>
</comment>
<dbReference type="GO" id="GO:0006520">
    <property type="term" value="P:amino acid metabolic process"/>
    <property type="evidence" value="ECO:0007669"/>
    <property type="project" value="InterPro"/>
</dbReference>
<accession>A0A2G6KCC4</accession>
<reference evidence="7 8" key="1">
    <citation type="submission" date="2017-10" db="EMBL/GenBank/DDBJ databases">
        <title>Novel microbial diversity and functional potential in the marine mammal oral microbiome.</title>
        <authorList>
            <person name="Dudek N.K."/>
            <person name="Sun C.L."/>
            <person name="Burstein D."/>
            <person name="Kantor R.S."/>
            <person name="Aliaga Goltsman D.S."/>
            <person name="Bik E.M."/>
            <person name="Thomas B.C."/>
            <person name="Banfield J.F."/>
            <person name="Relman D.A."/>
        </authorList>
    </citation>
    <scope>NUCLEOTIDE SEQUENCE [LARGE SCALE GENOMIC DNA]</scope>
    <source>
        <strain evidence="7">DOLJORAL78_47_16</strain>
    </source>
</reference>
<dbReference type="InterPro" id="IPR015424">
    <property type="entry name" value="PyrdxlP-dep_Trfase"/>
</dbReference>
<dbReference type="Gene3D" id="3.90.1150.10">
    <property type="entry name" value="Aspartate Aminotransferase, domain 1"/>
    <property type="match status" value="1"/>
</dbReference>
<gene>
    <name evidence="7" type="ORF">CSA56_13270</name>
</gene>
<organism evidence="7 8">
    <name type="scientific">candidate division KSB3 bacterium</name>
    <dbReference type="NCBI Taxonomy" id="2044937"/>
    <lineage>
        <taxon>Bacteria</taxon>
        <taxon>candidate division KSB3</taxon>
    </lineage>
</organism>
<dbReference type="InterPro" id="IPR050596">
    <property type="entry name" value="AspAT/PAT-like"/>
</dbReference>
<dbReference type="InterPro" id="IPR004839">
    <property type="entry name" value="Aminotransferase_I/II_large"/>
</dbReference>